<accession>A0AAW2UDH5</accession>
<dbReference type="PANTHER" id="PTHR45719:SF11">
    <property type="entry name" value="OS01G0121800 PROTEIN"/>
    <property type="match status" value="1"/>
</dbReference>
<gene>
    <name evidence="6" type="ORF">Slati_3327600</name>
</gene>
<dbReference type="GO" id="GO:0016020">
    <property type="term" value="C:membrane"/>
    <property type="evidence" value="ECO:0007669"/>
    <property type="project" value="UniProtKB-SubCell"/>
</dbReference>
<dbReference type="Pfam" id="PF02485">
    <property type="entry name" value="Branch"/>
    <property type="match status" value="1"/>
</dbReference>
<comment type="caution">
    <text evidence="6">The sequence shown here is derived from an EMBL/GenBank/DDBJ whole genome shotgun (WGS) entry which is preliminary data.</text>
</comment>
<name>A0AAW2UDH5_9LAMI</name>
<reference evidence="6" key="2">
    <citation type="journal article" date="2024" name="Plant">
        <title>Genomic evolution and insights into agronomic trait innovations of Sesamum species.</title>
        <authorList>
            <person name="Miao H."/>
            <person name="Wang L."/>
            <person name="Qu L."/>
            <person name="Liu H."/>
            <person name="Sun Y."/>
            <person name="Le M."/>
            <person name="Wang Q."/>
            <person name="Wei S."/>
            <person name="Zheng Y."/>
            <person name="Lin W."/>
            <person name="Duan Y."/>
            <person name="Cao H."/>
            <person name="Xiong S."/>
            <person name="Wang X."/>
            <person name="Wei L."/>
            <person name="Li C."/>
            <person name="Ma Q."/>
            <person name="Ju M."/>
            <person name="Zhao R."/>
            <person name="Li G."/>
            <person name="Mu C."/>
            <person name="Tian Q."/>
            <person name="Mei H."/>
            <person name="Zhang T."/>
            <person name="Gao T."/>
            <person name="Zhang H."/>
        </authorList>
    </citation>
    <scope>NUCLEOTIDE SEQUENCE</scope>
    <source>
        <strain evidence="6">KEN1</strain>
    </source>
</reference>
<dbReference type="AlphaFoldDB" id="A0AAW2UDH5"/>
<evidence type="ECO:0000256" key="3">
    <source>
        <dbReference type="ARBA" id="ARBA00022679"/>
    </source>
</evidence>
<dbReference type="PANTHER" id="PTHR45719">
    <property type="entry name" value="GLYCOSYLTRANSFERASE"/>
    <property type="match status" value="1"/>
</dbReference>
<reference evidence="6" key="1">
    <citation type="submission" date="2020-06" db="EMBL/GenBank/DDBJ databases">
        <authorList>
            <person name="Li T."/>
            <person name="Hu X."/>
            <person name="Zhang T."/>
            <person name="Song X."/>
            <person name="Zhang H."/>
            <person name="Dai N."/>
            <person name="Sheng W."/>
            <person name="Hou X."/>
            <person name="Wei L."/>
        </authorList>
    </citation>
    <scope>NUCLEOTIDE SEQUENCE</scope>
    <source>
        <strain evidence="6">KEN1</strain>
        <tissue evidence="6">Leaf</tissue>
    </source>
</reference>
<sequence>MRIKNNISAMIPSSRLYLLSFAVFLILLALWSQLSDIGKLSGTKYQSIVARRRPLKGPNAPPVLAYWILGSGGEKKRMLRLLKAIYHPRNQYLLQLDSSAPEYERVELVVLLTESEKVMREFGNVNVVGKSYGVNQMGASGLGAVLHAAALLLRISADWDWFIPLTTSDYPLYTQDDILYALSPLPRDVNFVGYSNDTTWNKRQNVGQIVVDPSLYLTEETPVFYAVETREKPDAFQIFGGSGWMIVSRGLLEHCVNGWDNLPRKLLMYFNNVNFPLQSYFQTLLCNTPEFQNTTVNHDLRYIITQNTDDADVMKEEYYNIGEAIIARPFREEDPRMQEIDRQRLLNRQEDRVVAGKWCMERGVAVNETAGGGGCSNEEDLLWSAVWGDIDSVRAASEGIKLRNILTRIVQQKRLVCGEL</sequence>
<protein>
    <submittedName>
        <fullName evidence="6">Beta-glucuronosyltransferase GlcAT14A</fullName>
    </submittedName>
</protein>
<organism evidence="6">
    <name type="scientific">Sesamum latifolium</name>
    <dbReference type="NCBI Taxonomy" id="2727402"/>
    <lineage>
        <taxon>Eukaryota</taxon>
        <taxon>Viridiplantae</taxon>
        <taxon>Streptophyta</taxon>
        <taxon>Embryophyta</taxon>
        <taxon>Tracheophyta</taxon>
        <taxon>Spermatophyta</taxon>
        <taxon>Magnoliopsida</taxon>
        <taxon>eudicotyledons</taxon>
        <taxon>Gunneridae</taxon>
        <taxon>Pentapetalae</taxon>
        <taxon>asterids</taxon>
        <taxon>lamiids</taxon>
        <taxon>Lamiales</taxon>
        <taxon>Pedaliaceae</taxon>
        <taxon>Sesamum</taxon>
    </lineage>
</organism>
<evidence type="ECO:0000256" key="4">
    <source>
        <dbReference type="ARBA" id="ARBA00023136"/>
    </source>
</evidence>
<evidence type="ECO:0000256" key="2">
    <source>
        <dbReference type="ARBA" id="ARBA00022676"/>
    </source>
</evidence>
<evidence type="ECO:0000313" key="6">
    <source>
        <dbReference type="EMBL" id="KAL0414957.1"/>
    </source>
</evidence>
<keyword evidence="5" id="KW-0325">Glycoprotein</keyword>
<dbReference type="GO" id="GO:0015020">
    <property type="term" value="F:glucuronosyltransferase activity"/>
    <property type="evidence" value="ECO:0007669"/>
    <property type="project" value="InterPro"/>
</dbReference>
<evidence type="ECO:0000256" key="1">
    <source>
        <dbReference type="ARBA" id="ARBA00004606"/>
    </source>
</evidence>
<comment type="subcellular location">
    <subcellularLocation>
        <location evidence="1">Membrane</location>
        <topology evidence="1">Single-pass type II membrane protein</topology>
    </subcellularLocation>
</comment>
<keyword evidence="3" id="KW-0808">Transferase</keyword>
<dbReference type="EMBL" id="JACGWN010000012">
    <property type="protein sequence ID" value="KAL0414957.1"/>
    <property type="molecule type" value="Genomic_DNA"/>
</dbReference>
<keyword evidence="4" id="KW-0472">Membrane</keyword>
<evidence type="ECO:0000256" key="5">
    <source>
        <dbReference type="ARBA" id="ARBA00023180"/>
    </source>
</evidence>
<dbReference type="InterPro" id="IPR003406">
    <property type="entry name" value="Glyco_trans_14"/>
</dbReference>
<dbReference type="InterPro" id="IPR044610">
    <property type="entry name" value="GLCAT14A/B/C"/>
</dbReference>
<keyword evidence="2" id="KW-0328">Glycosyltransferase</keyword>
<proteinExistence type="predicted"/>